<keyword evidence="2" id="KW-1185">Reference proteome</keyword>
<protein>
    <submittedName>
        <fullName evidence="1">Uncharacterized protein</fullName>
    </submittedName>
</protein>
<gene>
    <name evidence="1" type="ORF">MRB53_019726</name>
</gene>
<evidence type="ECO:0000313" key="1">
    <source>
        <dbReference type="EMBL" id="KAJ8626419.1"/>
    </source>
</evidence>
<accession>A0ACC2KYX5</accession>
<sequence>MSHVKNTDGSPSGHMHHQSETVLLTYYTTSYPLSVIPTLFQSNLPSQIQSKQAEHLITSLPLHRRRSMKAAVELNSLGNVQRITHGNNRRWWMRNSSGEYEDGGGSSFVHGCKASDIVITQAVGSSLSNGIPTYSVQISSTCRSDCQIRNSHVSCGLFASAKLVNPRIFRRMGPNDCIVNDGKPLESGVTLSFVYANSFSYPMAIARANMC</sequence>
<proteinExistence type="predicted"/>
<name>A0ACC2KYX5_PERAE</name>
<evidence type="ECO:0000313" key="2">
    <source>
        <dbReference type="Proteomes" id="UP001234297"/>
    </source>
</evidence>
<dbReference type="EMBL" id="CM056814">
    <property type="protein sequence ID" value="KAJ8626419.1"/>
    <property type="molecule type" value="Genomic_DNA"/>
</dbReference>
<organism evidence="1 2">
    <name type="scientific">Persea americana</name>
    <name type="common">Avocado</name>
    <dbReference type="NCBI Taxonomy" id="3435"/>
    <lineage>
        <taxon>Eukaryota</taxon>
        <taxon>Viridiplantae</taxon>
        <taxon>Streptophyta</taxon>
        <taxon>Embryophyta</taxon>
        <taxon>Tracheophyta</taxon>
        <taxon>Spermatophyta</taxon>
        <taxon>Magnoliopsida</taxon>
        <taxon>Magnoliidae</taxon>
        <taxon>Laurales</taxon>
        <taxon>Lauraceae</taxon>
        <taxon>Persea</taxon>
    </lineage>
</organism>
<dbReference type="Proteomes" id="UP001234297">
    <property type="component" value="Chromosome 6"/>
</dbReference>
<comment type="caution">
    <text evidence="1">The sequence shown here is derived from an EMBL/GenBank/DDBJ whole genome shotgun (WGS) entry which is preliminary data.</text>
</comment>
<reference evidence="1 2" key="1">
    <citation type="journal article" date="2022" name="Hortic Res">
        <title>A haplotype resolved chromosomal level avocado genome allows analysis of novel avocado genes.</title>
        <authorList>
            <person name="Nath O."/>
            <person name="Fletcher S.J."/>
            <person name="Hayward A."/>
            <person name="Shaw L.M."/>
            <person name="Masouleh A.K."/>
            <person name="Furtado A."/>
            <person name="Henry R.J."/>
            <person name="Mitter N."/>
        </authorList>
    </citation>
    <scope>NUCLEOTIDE SEQUENCE [LARGE SCALE GENOMIC DNA]</scope>
    <source>
        <strain evidence="2">cv. Hass</strain>
    </source>
</reference>